<dbReference type="AlphaFoldDB" id="A0A840VFM9"/>
<sequence length="66" mass="7147">MFSARADGGQPLRVPVDIEVWAWGVVVPGRVTCDRCWRALRIDTGTTPGEIAKAVADHREQCAGTP</sequence>
<evidence type="ECO:0000313" key="1">
    <source>
        <dbReference type="EMBL" id="MBB5475573.1"/>
    </source>
</evidence>
<keyword evidence="2" id="KW-1185">Reference proteome</keyword>
<proteinExistence type="predicted"/>
<dbReference type="RefSeq" id="WP_184175304.1">
    <property type="nucleotide sequence ID" value="NZ_BMNF01000006.1"/>
</dbReference>
<organism evidence="1 2">
    <name type="scientific">Micromonospora parathelypteridis</name>
    <dbReference type="NCBI Taxonomy" id="1839617"/>
    <lineage>
        <taxon>Bacteria</taxon>
        <taxon>Bacillati</taxon>
        <taxon>Actinomycetota</taxon>
        <taxon>Actinomycetes</taxon>
        <taxon>Micromonosporales</taxon>
        <taxon>Micromonosporaceae</taxon>
        <taxon>Micromonospora</taxon>
    </lineage>
</organism>
<evidence type="ECO:0000313" key="2">
    <source>
        <dbReference type="Proteomes" id="UP000586947"/>
    </source>
</evidence>
<name>A0A840VFM9_9ACTN</name>
<accession>A0A840VFM9</accession>
<protein>
    <submittedName>
        <fullName evidence="1">Uncharacterized protein</fullName>
    </submittedName>
</protein>
<reference evidence="1 2" key="1">
    <citation type="submission" date="2020-08" db="EMBL/GenBank/DDBJ databases">
        <title>Sequencing the genomes of 1000 actinobacteria strains.</title>
        <authorList>
            <person name="Klenk H.-P."/>
        </authorList>
    </citation>
    <scope>NUCLEOTIDE SEQUENCE [LARGE SCALE GENOMIC DNA]</scope>
    <source>
        <strain evidence="1 2">DSM 103125</strain>
    </source>
</reference>
<gene>
    <name evidence="1" type="ORF">HNR20_000078</name>
</gene>
<dbReference type="EMBL" id="JACHDP010000001">
    <property type="protein sequence ID" value="MBB5475573.1"/>
    <property type="molecule type" value="Genomic_DNA"/>
</dbReference>
<dbReference type="Proteomes" id="UP000586947">
    <property type="component" value="Unassembled WGS sequence"/>
</dbReference>
<comment type="caution">
    <text evidence="1">The sequence shown here is derived from an EMBL/GenBank/DDBJ whole genome shotgun (WGS) entry which is preliminary data.</text>
</comment>